<feature type="region of interest" description="Disordered" evidence="1">
    <location>
        <begin position="1"/>
        <end position="25"/>
    </location>
</feature>
<evidence type="ECO:0000313" key="3">
    <source>
        <dbReference type="EMBL" id="RHN60739.1"/>
    </source>
</evidence>
<accession>A0A072UJW3</accession>
<evidence type="ECO:0000313" key="6">
    <source>
        <dbReference type="Proteomes" id="UP000265566"/>
    </source>
</evidence>
<dbReference type="EMBL" id="PSQE01000004">
    <property type="protein sequence ID" value="RHN60739.1"/>
    <property type="molecule type" value="Genomic_DNA"/>
</dbReference>
<evidence type="ECO:0000313" key="5">
    <source>
        <dbReference type="Proteomes" id="UP000002051"/>
    </source>
</evidence>
<protein>
    <submittedName>
        <fullName evidence="2 4">Uncharacterized protein</fullName>
    </submittedName>
</protein>
<dbReference type="AlphaFoldDB" id="A0A072UJW3"/>
<dbReference type="EnsemblPlants" id="KEH30044">
    <property type="protein sequence ID" value="KEH30044"/>
    <property type="gene ID" value="MTR_4g059305"/>
</dbReference>
<evidence type="ECO:0000313" key="2">
    <source>
        <dbReference type="EMBL" id="KEH30044.1"/>
    </source>
</evidence>
<sequence length="80" mass="9388">MTRRNELDKKKRSHKRPLANIRKRPARRGMIPESIVLLVDFAIEKNLGLGFIWGWRESFQSSSMGDNMWTEELFNLVVNA</sequence>
<reference evidence="4" key="3">
    <citation type="submission" date="2015-04" db="UniProtKB">
        <authorList>
            <consortium name="EnsemblPlants"/>
        </authorList>
    </citation>
    <scope>IDENTIFICATION</scope>
    <source>
        <strain evidence="4">cv. Jemalong A17</strain>
    </source>
</reference>
<reference evidence="3" key="5">
    <citation type="journal article" date="2018" name="Nat. Plants">
        <title>Whole-genome landscape of Medicago truncatula symbiotic genes.</title>
        <authorList>
            <person name="Pecrix Y."/>
            <person name="Gamas P."/>
            <person name="Carrere S."/>
        </authorList>
    </citation>
    <scope>NUCLEOTIDE SEQUENCE</scope>
    <source>
        <tissue evidence="3">Leaves</tissue>
    </source>
</reference>
<proteinExistence type="predicted"/>
<gene>
    <name evidence="2" type="ordered locus">MTR_4g059305</name>
    <name evidence="3" type="ORF">MtrunA17_Chr4g0029101</name>
</gene>
<evidence type="ECO:0000313" key="4">
    <source>
        <dbReference type="EnsemblPlants" id="KEH30044"/>
    </source>
</evidence>
<evidence type="ECO:0000256" key="1">
    <source>
        <dbReference type="SAM" id="MobiDB-lite"/>
    </source>
</evidence>
<dbReference type="Proteomes" id="UP000002051">
    <property type="component" value="Chromosome 4"/>
</dbReference>
<organism evidence="2 5">
    <name type="scientific">Medicago truncatula</name>
    <name type="common">Barrel medic</name>
    <name type="synonym">Medicago tribuloides</name>
    <dbReference type="NCBI Taxonomy" id="3880"/>
    <lineage>
        <taxon>Eukaryota</taxon>
        <taxon>Viridiplantae</taxon>
        <taxon>Streptophyta</taxon>
        <taxon>Embryophyta</taxon>
        <taxon>Tracheophyta</taxon>
        <taxon>Spermatophyta</taxon>
        <taxon>Magnoliopsida</taxon>
        <taxon>eudicotyledons</taxon>
        <taxon>Gunneridae</taxon>
        <taxon>Pentapetalae</taxon>
        <taxon>rosids</taxon>
        <taxon>fabids</taxon>
        <taxon>Fabales</taxon>
        <taxon>Fabaceae</taxon>
        <taxon>Papilionoideae</taxon>
        <taxon>50 kb inversion clade</taxon>
        <taxon>NPAAA clade</taxon>
        <taxon>Hologalegina</taxon>
        <taxon>IRL clade</taxon>
        <taxon>Trifolieae</taxon>
        <taxon>Medicago</taxon>
    </lineage>
</organism>
<dbReference type="HOGENOM" id="CLU_2593395_0_0_1"/>
<reference evidence="6" key="4">
    <citation type="journal article" date="2018" name="Nat. Plants">
        <title>Whole-genome landscape of Medicago truncatula symbiotic genes.</title>
        <authorList>
            <person name="Pecrix Y."/>
            <person name="Staton S.E."/>
            <person name="Sallet E."/>
            <person name="Lelandais-Briere C."/>
            <person name="Moreau S."/>
            <person name="Carrere S."/>
            <person name="Blein T."/>
            <person name="Jardinaud M.F."/>
            <person name="Latrasse D."/>
            <person name="Zouine M."/>
            <person name="Zahm M."/>
            <person name="Kreplak J."/>
            <person name="Mayjonade B."/>
            <person name="Satge C."/>
            <person name="Perez M."/>
            <person name="Cauet S."/>
            <person name="Marande W."/>
            <person name="Chantry-Darmon C."/>
            <person name="Lopez-Roques C."/>
            <person name="Bouchez O."/>
            <person name="Berard A."/>
            <person name="Debelle F."/>
            <person name="Munos S."/>
            <person name="Bendahmane A."/>
            <person name="Berges H."/>
            <person name="Niebel A."/>
            <person name="Buitink J."/>
            <person name="Frugier F."/>
            <person name="Benhamed M."/>
            <person name="Crespi M."/>
            <person name="Gouzy J."/>
            <person name="Gamas P."/>
        </authorList>
    </citation>
    <scope>NUCLEOTIDE SEQUENCE [LARGE SCALE GENOMIC DNA]</scope>
    <source>
        <strain evidence="6">cv. Jemalong A17</strain>
    </source>
</reference>
<dbReference type="EMBL" id="CM001220">
    <property type="protein sequence ID" value="KEH30044.1"/>
    <property type="molecule type" value="Genomic_DNA"/>
</dbReference>
<keyword evidence="5" id="KW-1185">Reference proteome</keyword>
<feature type="compositionally biased region" description="Basic residues" evidence="1">
    <location>
        <begin position="10"/>
        <end position="25"/>
    </location>
</feature>
<reference evidence="2 5" key="1">
    <citation type="journal article" date="2011" name="Nature">
        <title>The Medicago genome provides insight into the evolution of rhizobial symbioses.</title>
        <authorList>
            <person name="Young N.D."/>
            <person name="Debelle F."/>
            <person name="Oldroyd G.E."/>
            <person name="Geurts R."/>
            <person name="Cannon S.B."/>
            <person name="Udvardi M.K."/>
            <person name="Benedito V.A."/>
            <person name="Mayer K.F."/>
            <person name="Gouzy J."/>
            <person name="Schoof H."/>
            <person name="Van de Peer Y."/>
            <person name="Proost S."/>
            <person name="Cook D.R."/>
            <person name="Meyers B.C."/>
            <person name="Spannagl M."/>
            <person name="Cheung F."/>
            <person name="De Mita S."/>
            <person name="Krishnakumar V."/>
            <person name="Gundlach H."/>
            <person name="Zhou S."/>
            <person name="Mudge J."/>
            <person name="Bharti A.K."/>
            <person name="Murray J.D."/>
            <person name="Naoumkina M.A."/>
            <person name="Rosen B."/>
            <person name="Silverstein K.A."/>
            <person name="Tang H."/>
            <person name="Rombauts S."/>
            <person name="Zhao P.X."/>
            <person name="Zhou P."/>
            <person name="Barbe V."/>
            <person name="Bardou P."/>
            <person name="Bechner M."/>
            <person name="Bellec A."/>
            <person name="Berger A."/>
            <person name="Berges H."/>
            <person name="Bidwell S."/>
            <person name="Bisseling T."/>
            <person name="Choisne N."/>
            <person name="Couloux A."/>
            <person name="Denny R."/>
            <person name="Deshpande S."/>
            <person name="Dai X."/>
            <person name="Doyle J.J."/>
            <person name="Dudez A.M."/>
            <person name="Farmer A.D."/>
            <person name="Fouteau S."/>
            <person name="Franken C."/>
            <person name="Gibelin C."/>
            <person name="Gish J."/>
            <person name="Goldstein S."/>
            <person name="Gonzalez A.J."/>
            <person name="Green P.J."/>
            <person name="Hallab A."/>
            <person name="Hartog M."/>
            <person name="Hua A."/>
            <person name="Humphray S.J."/>
            <person name="Jeong D.H."/>
            <person name="Jing Y."/>
            <person name="Jocker A."/>
            <person name="Kenton S.M."/>
            <person name="Kim D.J."/>
            <person name="Klee K."/>
            <person name="Lai H."/>
            <person name="Lang C."/>
            <person name="Lin S."/>
            <person name="Macmil S.L."/>
            <person name="Magdelenat G."/>
            <person name="Matthews L."/>
            <person name="McCorrison J."/>
            <person name="Monaghan E.L."/>
            <person name="Mun J.H."/>
            <person name="Najar F.Z."/>
            <person name="Nicholson C."/>
            <person name="Noirot C."/>
            <person name="O'Bleness M."/>
            <person name="Paule C.R."/>
            <person name="Poulain J."/>
            <person name="Prion F."/>
            <person name="Qin B."/>
            <person name="Qu C."/>
            <person name="Retzel E.F."/>
            <person name="Riddle C."/>
            <person name="Sallet E."/>
            <person name="Samain S."/>
            <person name="Samson N."/>
            <person name="Sanders I."/>
            <person name="Saurat O."/>
            <person name="Scarpelli C."/>
            <person name="Schiex T."/>
            <person name="Segurens B."/>
            <person name="Severin A.J."/>
            <person name="Sherrier D.J."/>
            <person name="Shi R."/>
            <person name="Sims S."/>
            <person name="Singer S.R."/>
            <person name="Sinharoy S."/>
            <person name="Sterck L."/>
            <person name="Viollet A."/>
            <person name="Wang B.B."/>
            <person name="Wang K."/>
            <person name="Wang M."/>
            <person name="Wang X."/>
            <person name="Warfsmann J."/>
            <person name="Weissenbach J."/>
            <person name="White D.D."/>
            <person name="White J.D."/>
            <person name="Wiley G.B."/>
            <person name="Wincker P."/>
            <person name="Xing Y."/>
            <person name="Yang L."/>
            <person name="Yao Z."/>
            <person name="Ying F."/>
            <person name="Zhai J."/>
            <person name="Zhou L."/>
            <person name="Zuber A."/>
            <person name="Denarie J."/>
            <person name="Dixon R.A."/>
            <person name="May G.D."/>
            <person name="Schwartz D.C."/>
            <person name="Rogers J."/>
            <person name="Quetier F."/>
            <person name="Town C.D."/>
            <person name="Roe B.A."/>
        </authorList>
    </citation>
    <scope>NUCLEOTIDE SEQUENCE [LARGE SCALE GENOMIC DNA]</scope>
    <source>
        <strain evidence="2">A17</strain>
        <strain evidence="4 5">cv. Jemalong A17</strain>
    </source>
</reference>
<reference evidence="2 5" key="2">
    <citation type="journal article" date="2014" name="BMC Genomics">
        <title>An improved genome release (version Mt4.0) for the model legume Medicago truncatula.</title>
        <authorList>
            <person name="Tang H."/>
            <person name="Krishnakumar V."/>
            <person name="Bidwell S."/>
            <person name="Rosen B."/>
            <person name="Chan A."/>
            <person name="Zhou S."/>
            <person name="Gentzbittel L."/>
            <person name="Childs K.L."/>
            <person name="Yandell M."/>
            <person name="Gundlach H."/>
            <person name="Mayer K.F."/>
            <person name="Schwartz D.C."/>
            <person name="Town C.D."/>
        </authorList>
    </citation>
    <scope>GENOME REANNOTATION</scope>
    <source>
        <strain evidence="2">A17</strain>
        <strain evidence="4 5">cv. Jemalong A17</strain>
    </source>
</reference>
<dbReference type="Proteomes" id="UP000265566">
    <property type="component" value="Chromosome 4"/>
</dbReference>
<dbReference type="Gramene" id="rna23096">
    <property type="protein sequence ID" value="RHN60739.1"/>
    <property type="gene ID" value="gene23096"/>
</dbReference>
<name>A0A072UJW3_MEDTR</name>